<keyword evidence="14" id="KW-1185">Reference proteome</keyword>
<keyword evidence="3 7" id="KW-0347">Helicase</keyword>
<dbReference type="GO" id="GO:0003723">
    <property type="term" value="F:RNA binding"/>
    <property type="evidence" value="ECO:0007669"/>
    <property type="project" value="UniProtKB-UniRule"/>
</dbReference>
<evidence type="ECO:0000256" key="5">
    <source>
        <dbReference type="ARBA" id="ARBA00022884"/>
    </source>
</evidence>
<comment type="catalytic activity">
    <reaction evidence="7">
        <text>ATP + H2O = ADP + phosphate + H(+)</text>
        <dbReference type="Rhea" id="RHEA:13065"/>
        <dbReference type="ChEBI" id="CHEBI:15377"/>
        <dbReference type="ChEBI" id="CHEBI:15378"/>
        <dbReference type="ChEBI" id="CHEBI:30616"/>
        <dbReference type="ChEBI" id="CHEBI:43474"/>
        <dbReference type="ChEBI" id="CHEBI:456216"/>
        <dbReference type="EC" id="3.6.4.13"/>
    </reaction>
</comment>
<dbReference type="InterPro" id="IPR014014">
    <property type="entry name" value="RNA_helicase_DEAD_Q_motif"/>
</dbReference>
<evidence type="ECO:0000256" key="9">
    <source>
        <dbReference type="SAM" id="SignalP"/>
    </source>
</evidence>
<dbReference type="EMBL" id="CAICTM010000001">
    <property type="protein sequence ID" value="CAB9496091.1"/>
    <property type="molecule type" value="Genomic_DNA"/>
</dbReference>
<evidence type="ECO:0000313" key="14">
    <source>
        <dbReference type="Proteomes" id="UP001153069"/>
    </source>
</evidence>
<evidence type="ECO:0000256" key="6">
    <source>
        <dbReference type="PROSITE-ProRule" id="PRU00552"/>
    </source>
</evidence>
<dbReference type="Gene3D" id="3.40.50.300">
    <property type="entry name" value="P-loop containing nucleotide triphosphate hydrolases"/>
    <property type="match status" value="2"/>
</dbReference>
<comment type="domain">
    <text evidence="7">The Q motif is unique to and characteristic of the DEAD box family of RNA helicases and controls ATP binding and hydrolysis.</text>
</comment>
<keyword evidence="2 7" id="KW-0378">Hydrolase</keyword>
<dbReference type="GO" id="GO:0016787">
    <property type="term" value="F:hydrolase activity"/>
    <property type="evidence" value="ECO:0007669"/>
    <property type="project" value="UniProtKB-KW"/>
</dbReference>
<dbReference type="SUPFAM" id="SSF52540">
    <property type="entry name" value="P-loop containing nucleoside triphosphate hydrolases"/>
    <property type="match status" value="2"/>
</dbReference>
<comment type="similarity">
    <text evidence="7">Belongs to the DEAD box helicase family.</text>
</comment>
<reference evidence="13" key="1">
    <citation type="submission" date="2020-06" db="EMBL/GenBank/DDBJ databases">
        <authorList>
            <consortium name="Plant Systems Biology data submission"/>
        </authorList>
    </citation>
    <scope>NUCLEOTIDE SEQUENCE</scope>
    <source>
        <strain evidence="13">D6</strain>
    </source>
</reference>
<name>A0A9N8H0F1_9STRA</name>
<dbReference type="InterPro" id="IPR001650">
    <property type="entry name" value="Helicase_C-like"/>
</dbReference>
<protein>
    <recommendedName>
        <fullName evidence="7">ATP-dependent RNA helicase</fullName>
        <ecNumber evidence="7">3.6.4.13</ecNumber>
    </recommendedName>
</protein>
<gene>
    <name evidence="13" type="ORF">SEMRO_1_G000690.1</name>
</gene>
<feature type="domain" description="Helicase C-terminal" evidence="11">
    <location>
        <begin position="461"/>
        <end position="661"/>
    </location>
</feature>
<evidence type="ECO:0000256" key="3">
    <source>
        <dbReference type="ARBA" id="ARBA00022806"/>
    </source>
</evidence>
<evidence type="ECO:0000256" key="7">
    <source>
        <dbReference type="RuleBase" id="RU365068"/>
    </source>
</evidence>
<dbReference type="GO" id="GO:0005524">
    <property type="term" value="F:ATP binding"/>
    <property type="evidence" value="ECO:0007669"/>
    <property type="project" value="UniProtKB-UniRule"/>
</dbReference>
<dbReference type="PROSITE" id="PS51195">
    <property type="entry name" value="Q_MOTIF"/>
    <property type="match status" value="1"/>
</dbReference>
<dbReference type="InterPro" id="IPR014001">
    <property type="entry name" value="Helicase_ATP-bd"/>
</dbReference>
<feature type="domain" description="DEAD-box RNA helicase Q" evidence="12">
    <location>
        <begin position="115"/>
        <end position="143"/>
    </location>
</feature>
<comment type="function">
    <text evidence="7">RNA helicase.</text>
</comment>
<proteinExistence type="inferred from homology"/>
<evidence type="ECO:0000313" key="13">
    <source>
        <dbReference type="EMBL" id="CAB9496091.1"/>
    </source>
</evidence>
<dbReference type="PANTHER" id="PTHR24031">
    <property type="entry name" value="RNA HELICASE"/>
    <property type="match status" value="1"/>
</dbReference>
<organism evidence="13 14">
    <name type="scientific">Seminavis robusta</name>
    <dbReference type="NCBI Taxonomy" id="568900"/>
    <lineage>
        <taxon>Eukaryota</taxon>
        <taxon>Sar</taxon>
        <taxon>Stramenopiles</taxon>
        <taxon>Ochrophyta</taxon>
        <taxon>Bacillariophyta</taxon>
        <taxon>Bacillariophyceae</taxon>
        <taxon>Bacillariophycidae</taxon>
        <taxon>Naviculales</taxon>
        <taxon>Naviculaceae</taxon>
        <taxon>Seminavis</taxon>
    </lineage>
</organism>
<dbReference type="InterPro" id="IPR027417">
    <property type="entry name" value="P-loop_NTPase"/>
</dbReference>
<sequence length="727" mass="80172">MGHPLAALAWLLWLSLPSWAWITPHHRSPSISLFLAGAKHQPARRLSPIYMLNNNGDTKESSSMGLNELQTLLRQASQRQDFLEAQRLSDVVASRLYGDMTNVDDETRRLRRRKMSWRGLGAAPWLVDRLDSLNYTFPTSVQICSMESVNAILNNTNEIVETTSLEERMGMDDSNMGIVISGNTGSGKTLAYLVPLLSTLSDSLFTRQRLRVGWEETVGDTMGDLMERVAVVTSPVVRSRARKQMRQNGAIATGASLSTLGKSNKEDIKSPLALIVCPARELGVQIALLLYSLIGGNVKKEATELSGKANSFRYKGPKGIRIACVLDDEEAIYGLKLQTDIAITTPEYVGKLIADGDIVPSKLRAVIYDEADLALEQTDIEDLQRLFADDNEERENSRLTFLVGASVTKSLGNLAVSSHVLPESRSYIATATSFAPLSDNSEDDSTDIKDDIVGERQKTASLQDLDVCLDSGLRHERVVVRSQDTSQLLVLTRLLRKELREYDVHVAAGNNPPMQRPRVVVFFPDEVAAKAAIEPLRDAMWGEHKLCVLLPKTGETPLNIMEQFRDAKTSVMLATANSVRGLDFPSVSSVYTLYLPKNDPREYVHLAGRVGRIGQMGSVKGGGGRVVSVLKEGEEADELESLASSLGFEFTDTVPEFDDGIVRLDDGTIDVEGTDVEKLRRMLEDNMSLLSLADDPTTIDVEASGAEYVDDDDDDEEEEDDEDEEED</sequence>
<keyword evidence="4 7" id="KW-0067">ATP-binding</keyword>
<keyword evidence="5 7" id="KW-0694">RNA-binding</keyword>
<evidence type="ECO:0000259" key="10">
    <source>
        <dbReference type="PROSITE" id="PS51192"/>
    </source>
</evidence>
<keyword evidence="1 7" id="KW-0547">Nucleotide-binding</keyword>
<evidence type="ECO:0000256" key="2">
    <source>
        <dbReference type="ARBA" id="ARBA00022801"/>
    </source>
</evidence>
<dbReference type="Proteomes" id="UP001153069">
    <property type="component" value="Unassembled WGS sequence"/>
</dbReference>
<dbReference type="EC" id="3.6.4.13" evidence="7"/>
<evidence type="ECO:0000256" key="1">
    <source>
        <dbReference type="ARBA" id="ARBA00022741"/>
    </source>
</evidence>
<dbReference type="PROSITE" id="PS51192">
    <property type="entry name" value="HELICASE_ATP_BIND_1"/>
    <property type="match status" value="1"/>
</dbReference>
<feature type="chain" id="PRO_5040145203" description="ATP-dependent RNA helicase" evidence="9">
    <location>
        <begin position="21"/>
        <end position="727"/>
    </location>
</feature>
<dbReference type="AlphaFoldDB" id="A0A9N8H0F1"/>
<dbReference type="OrthoDB" id="10256233at2759"/>
<feature type="region of interest" description="Disordered" evidence="8">
    <location>
        <begin position="695"/>
        <end position="727"/>
    </location>
</feature>
<evidence type="ECO:0000256" key="4">
    <source>
        <dbReference type="ARBA" id="ARBA00022840"/>
    </source>
</evidence>
<dbReference type="GO" id="GO:0003724">
    <property type="term" value="F:RNA helicase activity"/>
    <property type="evidence" value="ECO:0007669"/>
    <property type="project" value="UniProtKB-EC"/>
</dbReference>
<feature type="short sequence motif" description="Q motif" evidence="6">
    <location>
        <begin position="115"/>
        <end position="143"/>
    </location>
</feature>
<comment type="caution">
    <text evidence="13">The sequence shown here is derived from an EMBL/GenBank/DDBJ whole genome shotgun (WGS) entry which is preliminary data.</text>
</comment>
<evidence type="ECO:0000256" key="8">
    <source>
        <dbReference type="SAM" id="MobiDB-lite"/>
    </source>
</evidence>
<accession>A0A9N8H0F1</accession>
<dbReference type="PROSITE" id="PS51194">
    <property type="entry name" value="HELICASE_CTER"/>
    <property type="match status" value="1"/>
</dbReference>
<feature type="signal peptide" evidence="9">
    <location>
        <begin position="1"/>
        <end position="20"/>
    </location>
</feature>
<dbReference type="Pfam" id="PF00271">
    <property type="entry name" value="Helicase_C"/>
    <property type="match status" value="1"/>
</dbReference>
<evidence type="ECO:0000259" key="12">
    <source>
        <dbReference type="PROSITE" id="PS51195"/>
    </source>
</evidence>
<evidence type="ECO:0000259" key="11">
    <source>
        <dbReference type="PROSITE" id="PS51194"/>
    </source>
</evidence>
<keyword evidence="9" id="KW-0732">Signal</keyword>
<dbReference type="InterPro" id="IPR011545">
    <property type="entry name" value="DEAD/DEAH_box_helicase_dom"/>
</dbReference>
<feature type="compositionally biased region" description="Acidic residues" evidence="8">
    <location>
        <begin position="708"/>
        <end position="727"/>
    </location>
</feature>
<feature type="domain" description="Helicase ATP-binding" evidence="10">
    <location>
        <begin position="169"/>
        <end position="425"/>
    </location>
</feature>
<dbReference type="Pfam" id="PF00270">
    <property type="entry name" value="DEAD"/>
    <property type="match status" value="1"/>
</dbReference>
<dbReference type="SMART" id="SM00487">
    <property type="entry name" value="DEXDc"/>
    <property type="match status" value="1"/>
</dbReference>